<accession>A0A6A6YAI9</accession>
<proteinExistence type="predicted"/>
<gene>
    <name evidence="2 4" type="ORF">BDZ99DRAFT_502294</name>
</gene>
<reference evidence="2 4" key="1">
    <citation type="journal article" date="2020" name="Stud. Mycol.">
        <title>101 Dothideomycetes genomes: a test case for predicting lifestyles and emergence of pathogens.</title>
        <authorList>
            <person name="Haridas S."/>
            <person name="Albert R."/>
            <person name="Binder M."/>
            <person name="Bloem J."/>
            <person name="Labutti K."/>
            <person name="Salamov A."/>
            <person name="Andreopoulos B."/>
            <person name="Baker S."/>
            <person name="Barry K."/>
            <person name="Bills G."/>
            <person name="Bluhm B."/>
            <person name="Cannon C."/>
            <person name="Castanera R."/>
            <person name="Culley D."/>
            <person name="Daum C."/>
            <person name="Ezra D."/>
            <person name="Gonzalez J."/>
            <person name="Henrissat B."/>
            <person name="Kuo A."/>
            <person name="Liang C."/>
            <person name="Lipzen A."/>
            <person name="Lutzoni F."/>
            <person name="Magnuson J."/>
            <person name="Mondo S."/>
            <person name="Nolan M."/>
            <person name="Ohm R."/>
            <person name="Pangilinan J."/>
            <person name="Park H.-J."/>
            <person name="Ramirez L."/>
            <person name="Alfaro M."/>
            <person name="Sun H."/>
            <person name="Tritt A."/>
            <person name="Yoshinaga Y."/>
            <person name="Zwiers L.-H."/>
            <person name="Turgeon B."/>
            <person name="Goodwin S."/>
            <person name="Spatafora J."/>
            <person name="Crous P."/>
            <person name="Grigoriev I."/>
        </authorList>
    </citation>
    <scope>NUCLEOTIDE SEQUENCE</scope>
    <source>
        <strain evidence="2 4">CBS 304.34</strain>
    </source>
</reference>
<evidence type="ECO:0000313" key="2">
    <source>
        <dbReference type="EMBL" id="KAF2804847.1"/>
    </source>
</evidence>
<dbReference type="OrthoDB" id="5374569at2759"/>
<feature type="compositionally biased region" description="Low complexity" evidence="1">
    <location>
        <begin position="9"/>
        <end position="22"/>
    </location>
</feature>
<name>A0A6A6YAI9_9PEZI</name>
<reference evidence="4" key="2">
    <citation type="submission" date="2020-04" db="EMBL/GenBank/DDBJ databases">
        <authorList>
            <consortium name="NCBI Genome Project"/>
        </authorList>
    </citation>
    <scope>NUCLEOTIDE SEQUENCE</scope>
    <source>
        <strain evidence="4">CBS 304.34</strain>
    </source>
</reference>
<feature type="region of interest" description="Disordered" evidence="1">
    <location>
        <begin position="131"/>
        <end position="156"/>
    </location>
</feature>
<protein>
    <submittedName>
        <fullName evidence="2 4">Uncharacterized protein</fullName>
    </submittedName>
</protein>
<feature type="compositionally biased region" description="Basic and acidic residues" evidence="1">
    <location>
        <begin position="211"/>
        <end position="223"/>
    </location>
</feature>
<evidence type="ECO:0000313" key="3">
    <source>
        <dbReference type="Proteomes" id="UP000504636"/>
    </source>
</evidence>
<sequence>MPRKLPWLTQSTAKAKQAASSSEGPKAARPAKRQRLVTPEFDEYEENEFIRADASNVRKGKERAERAMSSSPIRSSAEEGPPPKEYMKEGIGADDDWMMVEDEFLATATLFTKHLHQAEYARLRKLHVETKPTAGGMPTLQNGKMPAETKNRLSAEAKATAQWNLIQKSFGYEEGEHPSSPERSNLRGLTKGPPPSAVLSANPRQPKPKPRRDSSPPQRRRETTTTSARQSNRSILAGAAKELNGISASDDSDDLDAPARPRQSAKPAMSRAQKCFGGPNTSKSLPLSPPQRPPDPQPLTSRKPLPSSATSKPISSSRLSTSDFLDDFKPRKSQKSTGSLVITQHPEPPDDLMSRIAKRRAERARKQADEKKKSVLLEEIPTFLV</sequence>
<dbReference type="Proteomes" id="UP000504636">
    <property type="component" value="Unplaced"/>
</dbReference>
<evidence type="ECO:0000313" key="4">
    <source>
        <dbReference type="RefSeq" id="XP_033571811.1"/>
    </source>
</evidence>
<feature type="compositionally biased region" description="Polar residues" evidence="1">
    <location>
        <begin position="224"/>
        <end position="234"/>
    </location>
</feature>
<keyword evidence="3" id="KW-1185">Reference proteome</keyword>
<reference evidence="4" key="3">
    <citation type="submission" date="2025-04" db="UniProtKB">
        <authorList>
            <consortium name="RefSeq"/>
        </authorList>
    </citation>
    <scope>IDENTIFICATION</scope>
    <source>
        <strain evidence="4">CBS 304.34</strain>
    </source>
</reference>
<feature type="region of interest" description="Disordered" evidence="1">
    <location>
        <begin position="1"/>
        <end position="40"/>
    </location>
</feature>
<dbReference type="GeneID" id="54464776"/>
<feature type="region of interest" description="Disordered" evidence="1">
    <location>
        <begin position="55"/>
        <end position="90"/>
    </location>
</feature>
<evidence type="ECO:0000256" key="1">
    <source>
        <dbReference type="SAM" id="MobiDB-lite"/>
    </source>
</evidence>
<organism evidence="2">
    <name type="scientific">Mytilinidion resinicola</name>
    <dbReference type="NCBI Taxonomy" id="574789"/>
    <lineage>
        <taxon>Eukaryota</taxon>
        <taxon>Fungi</taxon>
        <taxon>Dikarya</taxon>
        <taxon>Ascomycota</taxon>
        <taxon>Pezizomycotina</taxon>
        <taxon>Dothideomycetes</taxon>
        <taxon>Pleosporomycetidae</taxon>
        <taxon>Mytilinidiales</taxon>
        <taxon>Mytilinidiaceae</taxon>
        <taxon>Mytilinidion</taxon>
    </lineage>
</organism>
<feature type="region of interest" description="Disordered" evidence="1">
    <location>
        <begin position="169"/>
        <end position="351"/>
    </location>
</feature>
<dbReference type="EMBL" id="MU003711">
    <property type="protein sequence ID" value="KAF2804847.1"/>
    <property type="molecule type" value="Genomic_DNA"/>
</dbReference>
<feature type="compositionally biased region" description="Low complexity" evidence="1">
    <location>
        <begin position="307"/>
        <end position="317"/>
    </location>
</feature>
<feature type="compositionally biased region" description="Pro residues" evidence="1">
    <location>
        <begin position="287"/>
        <end position="297"/>
    </location>
</feature>
<dbReference type="AlphaFoldDB" id="A0A6A6YAI9"/>
<dbReference type="RefSeq" id="XP_033571811.1">
    <property type="nucleotide sequence ID" value="XM_033723883.1"/>
</dbReference>